<feature type="region of interest" description="Disordered" evidence="1">
    <location>
        <begin position="1"/>
        <end position="79"/>
    </location>
</feature>
<evidence type="ECO:0000313" key="3">
    <source>
        <dbReference type="Proteomes" id="UP000076727"/>
    </source>
</evidence>
<evidence type="ECO:0000256" key="1">
    <source>
        <dbReference type="SAM" id="MobiDB-lite"/>
    </source>
</evidence>
<dbReference type="EMBL" id="KV429098">
    <property type="protein sequence ID" value="KZT65892.1"/>
    <property type="molecule type" value="Genomic_DNA"/>
</dbReference>
<gene>
    <name evidence="2" type="ORF">DAEQUDRAFT_768497</name>
</gene>
<feature type="compositionally biased region" description="Acidic residues" evidence="1">
    <location>
        <begin position="56"/>
        <end position="73"/>
    </location>
</feature>
<sequence>MVCVDEDNATELSEVPLIEDIPEIIAEEEDGRNDKSQDDSNGNVLHSSDTEPGDTSNDELEVDQVYLTDDDLSTVENATPAPIIAAEGLVLDEYFKDSDHSFCDYAEDDGNESDDEGEQEGEAEMEKKGKKEGKKEDKGEDDGSWRVFDKIIWKPFKNDEFMLEDSKRSLRMVLQGQEESWSCHHINPNQPRIPMKILEPKKQKRVRVITWASAVPRSPTPLPVPAQLTIKISDTFTKDGQPVVEELTFC</sequence>
<organism evidence="2 3">
    <name type="scientific">Daedalea quercina L-15889</name>
    <dbReference type="NCBI Taxonomy" id="1314783"/>
    <lineage>
        <taxon>Eukaryota</taxon>
        <taxon>Fungi</taxon>
        <taxon>Dikarya</taxon>
        <taxon>Basidiomycota</taxon>
        <taxon>Agaricomycotina</taxon>
        <taxon>Agaricomycetes</taxon>
        <taxon>Polyporales</taxon>
        <taxon>Fomitopsis</taxon>
    </lineage>
</organism>
<protein>
    <submittedName>
        <fullName evidence="2">Uncharacterized protein</fullName>
    </submittedName>
</protein>
<reference evidence="2 3" key="1">
    <citation type="journal article" date="2016" name="Mol. Biol. Evol.">
        <title>Comparative Genomics of Early-Diverging Mushroom-Forming Fungi Provides Insights into the Origins of Lignocellulose Decay Capabilities.</title>
        <authorList>
            <person name="Nagy L.G."/>
            <person name="Riley R."/>
            <person name="Tritt A."/>
            <person name="Adam C."/>
            <person name="Daum C."/>
            <person name="Floudas D."/>
            <person name="Sun H."/>
            <person name="Yadav J.S."/>
            <person name="Pangilinan J."/>
            <person name="Larsson K.H."/>
            <person name="Matsuura K."/>
            <person name="Barry K."/>
            <person name="Labutti K."/>
            <person name="Kuo R."/>
            <person name="Ohm R.A."/>
            <person name="Bhattacharya S.S."/>
            <person name="Shirouzu T."/>
            <person name="Yoshinaga Y."/>
            <person name="Martin F.M."/>
            <person name="Grigoriev I.V."/>
            <person name="Hibbett D.S."/>
        </authorList>
    </citation>
    <scope>NUCLEOTIDE SEQUENCE [LARGE SCALE GENOMIC DNA]</scope>
    <source>
        <strain evidence="2 3">L-15889</strain>
    </source>
</reference>
<feature type="region of interest" description="Disordered" evidence="1">
    <location>
        <begin position="102"/>
        <end position="141"/>
    </location>
</feature>
<feature type="compositionally biased region" description="Acidic residues" evidence="1">
    <location>
        <begin position="105"/>
        <end position="123"/>
    </location>
</feature>
<evidence type="ECO:0000313" key="2">
    <source>
        <dbReference type="EMBL" id="KZT65892.1"/>
    </source>
</evidence>
<feature type="compositionally biased region" description="Basic and acidic residues" evidence="1">
    <location>
        <begin position="124"/>
        <end position="141"/>
    </location>
</feature>
<dbReference type="Proteomes" id="UP000076727">
    <property type="component" value="Unassembled WGS sequence"/>
</dbReference>
<proteinExistence type="predicted"/>
<accession>A0A165MMR4</accession>
<name>A0A165MMR4_9APHY</name>
<feature type="compositionally biased region" description="Acidic residues" evidence="1">
    <location>
        <begin position="20"/>
        <end position="31"/>
    </location>
</feature>
<dbReference type="AlphaFoldDB" id="A0A165MMR4"/>
<keyword evidence="3" id="KW-1185">Reference proteome</keyword>